<reference evidence="2 3" key="1">
    <citation type="submission" date="2007-06" db="EMBL/GenBank/DDBJ databases">
        <title>The Genome Sequence of Coccidioides posadasii RMSCC_3488.</title>
        <authorList>
            <consortium name="Coccidioides Genome Resources Consortium"/>
            <consortium name="The Broad Institute Genome Sequencing Platform"/>
            <person name="Henn M.R."/>
            <person name="Sykes S."/>
            <person name="Young S."/>
            <person name="Jaffe D."/>
            <person name="Berlin A."/>
            <person name="Alvarez P."/>
            <person name="Butler J."/>
            <person name="Gnerre S."/>
            <person name="Grabherr M."/>
            <person name="Mauceli E."/>
            <person name="Brockman W."/>
            <person name="Kodira C."/>
            <person name="Alvarado L."/>
            <person name="Zeng Q."/>
            <person name="Crawford M."/>
            <person name="Antoine C."/>
            <person name="Devon K."/>
            <person name="Galgiani J."/>
            <person name="Orsborn K."/>
            <person name="Lewis M.L."/>
            <person name="Nusbaum C."/>
            <person name="Galagan J."/>
            <person name="Birren B."/>
        </authorList>
    </citation>
    <scope>NUCLEOTIDE SEQUENCE [LARGE SCALE GENOMIC DNA]</scope>
    <source>
        <strain evidence="2 3">RMSCC 3488</strain>
    </source>
</reference>
<sequence>MVLGRAKLQMGDGRWVYWLAPQPSAEQESSRKVLEKGEKKRRKASEGRRAAVIKGPFYPPASQRSPPGPSAHPTTHHHQADQPIITRHSPQLNLPSSSLTSKLIPSSRSAIPSNPSRTPDGGPHRRILYYPFTSIHDIPSRVAS</sequence>
<dbReference type="VEuPathDB" id="FungiDB:CPAG_07234"/>
<gene>
    <name evidence="2" type="ORF">CPAG_07234</name>
</gene>
<dbReference type="Proteomes" id="UP000054567">
    <property type="component" value="Unassembled WGS sequence"/>
</dbReference>
<organism evidence="2 3">
    <name type="scientific">Coccidioides posadasii RMSCC 3488</name>
    <dbReference type="NCBI Taxonomy" id="454284"/>
    <lineage>
        <taxon>Eukaryota</taxon>
        <taxon>Fungi</taxon>
        <taxon>Dikarya</taxon>
        <taxon>Ascomycota</taxon>
        <taxon>Pezizomycotina</taxon>
        <taxon>Eurotiomycetes</taxon>
        <taxon>Eurotiomycetidae</taxon>
        <taxon>Onygenales</taxon>
        <taxon>Onygenaceae</taxon>
        <taxon>Coccidioides</taxon>
    </lineage>
</organism>
<proteinExistence type="predicted"/>
<feature type="compositionally biased region" description="Low complexity" evidence="1">
    <location>
        <begin position="94"/>
        <end position="109"/>
    </location>
</feature>
<dbReference type="EMBL" id="DS268112">
    <property type="protein sequence ID" value="KMM70924.1"/>
    <property type="molecule type" value="Genomic_DNA"/>
</dbReference>
<evidence type="ECO:0000313" key="2">
    <source>
        <dbReference type="EMBL" id="KMM70924.1"/>
    </source>
</evidence>
<reference evidence="3" key="2">
    <citation type="journal article" date="2009" name="Genome Res.">
        <title>Comparative genomic analyses of the human fungal pathogens Coccidioides and their relatives.</title>
        <authorList>
            <person name="Sharpton T.J."/>
            <person name="Stajich J.E."/>
            <person name="Rounsley S.D."/>
            <person name="Gardner M.J."/>
            <person name="Wortman J.R."/>
            <person name="Jordar V.S."/>
            <person name="Maiti R."/>
            <person name="Kodira C.D."/>
            <person name="Neafsey D.E."/>
            <person name="Zeng Q."/>
            <person name="Hung C.-Y."/>
            <person name="McMahan C."/>
            <person name="Muszewska A."/>
            <person name="Grynberg M."/>
            <person name="Mandel M.A."/>
            <person name="Kellner E.M."/>
            <person name="Barker B.M."/>
            <person name="Galgiani J.N."/>
            <person name="Orbach M.J."/>
            <person name="Kirkland T.N."/>
            <person name="Cole G.T."/>
            <person name="Henn M.R."/>
            <person name="Birren B.W."/>
            <person name="Taylor J.W."/>
        </authorList>
    </citation>
    <scope>NUCLEOTIDE SEQUENCE [LARGE SCALE GENOMIC DNA]</scope>
    <source>
        <strain evidence="3">RMSCC 3488</strain>
    </source>
</reference>
<dbReference type="AlphaFoldDB" id="A0A0J6FPM4"/>
<evidence type="ECO:0000313" key="3">
    <source>
        <dbReference type="Proteomes" id="UP000054567"/>
    </source>
</evidence>
<evidence type="ECO:0000256" key="1">
    <source>
        <dbReference type="SAM" id="MobiDB-lite"/>
    </source>
</evidence>
<protein>
    <submittedName>
        <fullName evidence="2">Uncharacterized protein</fullName>
    </submittedName>
</protein>
<feature type="region of interest" description="Disordered" evidence="1">
    <location>
        <begin position="21"/>
        <end position="125"/>
    </location>
</feature>
<accession>A0A0J6FPM4</accession>
<name>A0A0J6FPM4_COCPO</name>
<reference evidence="3" key="3">
    <citation type="journal article" date="2010" name="Genome Res.">
        <title>Population genomic sequencing of Coccidioides fungi reveals recent hybridization and transposon control.</title>
        <authorList>
            <person name="Neafsey D.E."/>
            <person name="Barker B.M."/>
            <person name="Sharpton T.J."/>
            <person name="Stajich J.E."/>
            <person name="Park D.J."/>
            <person name="Whiston E."/>
            <person name="Hung C.-Y."/>
            <person name="McMahan C."/>
            <person name="White J."/>
            <person name="Sykes S."/>
            <person name="Heiman D."/>
            <person name="Young S."/>
            <person name="Zeng Q."/>
            <person name="Abouelleil A."/>
            <person name="Aftuck L."/>
            <person name="Bessette D."/>
            <person name="Brown A."/>
            <person name="FitzGerald M."/>
            <person name="Lui A."/>
            <person name="Macdonald J.P."/>
            <person name="Priest M."/>
            <person name="Orbach M.J."/>
            <person name="Galgiani J.N."/>
            <person name="Kirkland T.N."/>
            <person name="Cole G.T."/>
            <person name="Birren B.W."/>
            <person name="Henn M.R."/>
            <person name="Taylor J.W."/>
            <person name="Rounsley S.D."/>
        </authorList>
    </citation>
    <scope>NUCLEOTIDE SEQUENCE [LARGE SCALE GENOMIC DNA]</scope>
    <source>
        <strain evidence="3">RMSCC 3488</strain>
    </source>
</reference>
<feature type="compositionally biased region" description="Basic and acidic residues" evidence="1">
    <location>
        <begin position="28"/>
        <end position="49"/>
    </location>
</feature>